<dbReference type="Gene3D" id="1.25.40.1030">
    <property type="match status" value="1"/>
</dbReference>
<organism evidence="11 12">
    <name type="scientific">Discina gigas</name>
    <dbReference type="NCBI Taxonomy" id="1032678"/>
    <lineage>
        <taxon>Eukaryota</taxon>
        <taxon>Fungi</taxon>
        <taxon>Dikarya</taxon>
        <taxon>Ascomycota</taxon>
        <taxon>Pezizomycotina</taxon>
        <taxon>Pezizomycetes</taxon>
        <taxon>Pezizales</taxon>
        <taxon>Discinaceae</taxon>
        <taxon>Discina</taxon>
    </lineage>
</organism>
<accession>A0ABR3GBV4</accession>
<keyword evidence="4 7" id="KW-0256">Endoplasmic reticulum</keyword>
<dbReference type="PANTHER" id="PTHR13402:SF6">
    <property type="entry name" value="SECRETORY 16, ISOFORM I"/>
    <property type="match status" value="1"/>
</dbReference>
<evidence type="ECO:0000256" key="3">
    <source>
        <dbReference type="ARBA" id="ARBA00022448"/>
    </source>
</evidence>
<feature type="region of interest" description="Disordered" evidence="8">
    <location>
        <begin position="1810"/>
        <end position="2253"/>
    </location>
</feature>
<feature type="compositionally biased region" description="Low complexity" evidence="8">
    <location>
        <begin position="19"/>
        <end position="30"/>
    </location>
</feature>
<evidence type="ECO:0000259" key="10">
    <source>
        <dbReference type="Pfam" id="PF12932"/>
    </source>
</evidence>
<feature type="compositionally biased region" description="Polar residues" evidence="8">
    <location>
        <begin position="1025"/>
        <end position="1038"/>
    </location>
</feature>
<feature type="region of interest" description="Disordered" evidence="8">
    <location>
        <begin position="290"/>
        <end position="356"/>
    </location>
</feature>
<feature type="compositionally biased region" description="Pro residues" evidence="8">
    <location>
        <begin position="993"/>
        <end position="1006"/>
    </location>
</feature>
<evidence type="ECO:0000256" key="4">
    <source>
        <dbReference type="ARBA" id="ARBA00022824"/>
    </source>
</evidence>
<feature type="compositionally biased region" description="Low complexity" evidence="8">
    <location>
        <begin position="2144"/>
        <end position="2165"/>
    </location>
</feature>
<feature type="compositionally biased region" description="Acidic residues" evidence="8">
    <location>
        <begin position="655"/>
        <end position="676"/>
    </location>
</feature>
<evidence type="ECO:0000256" key="5">
    <source>
        <dbReference type="ARBA" id="ARBA00022892"/>
    </source>
</evidence>
<keyword evidence="5 7" id="KW-0931">ER-Golgi transport</keyword>
<evidence type="ECO:0000256" key="6">
    <source>
        <dbReference type="ARBA" id="ARBA00024687"/>
    </source>
</evidence>
<dbReference type="InterPro" id="IPR024340">
    <property type="entry name" value="Sec16_CCD"/>
</dbReference>
<feature type="compositionally biased region" description="Pro residues" evidence="8">
    <location>
        <begin position="2101"/>
        <end position="2110"/>
    </location>
</feature>
<keyword evidence="7" id="KW-0472">Membrane</keyword>
<name>A0ABR3GBV4_9PEZI</name>
<evidence type="ECO:0000256" key="7">
    <source>
        <dbReference type="RuleBase" id="RU364101"/>
    </source>
</evidence>
<feature type="compositionally biased region" description="Pro residues" evidence="8">
    <location>
        <begin position="7"/>
        <end position="18"/>
    </location>
</feature>
<feature type="compositionally biased region" description="Polar residues" evidence="8">
    <location>
        <begin position="1104"/>
        <end position="1114"/>
    </location>
</feature>
<evidence type="ECO:0000259" key="9">
    <source>
        <dbReference type="Pfam" id="PF12931"/>
    </source>
</evidence>
<evidence type="ECO:0000256" key="2">
    <source>
        <dbReference type="ARBA" id="ARBA00005927"/>
    </source>
</evidence>
<comment type="caution">
    <text evidence="11">The sequence shown here is derived from an EMBL/GenBank/DDBJ whole genome shotgun (WGS) entry which is preliminary data.</text>
</comment>
<keyword evidence="12" id="KW-1185">Reference proteome</keyword>
<dbReference type="Proteomes" id="UP001447188">
    <property type="component" value="Unassembled WGS sequence"/>
</dbReference>
<feature type="region of interest" description="Disordered" evidence="8">
    <location>
        <begin position="655"/>
        <end position="765"/>
    </location>
</feature>
<feature type="region of interest" description="Disordered" evidence="8">
    <location>
        <begin position="158"/>
        <end position="177"/>
    </location>
</feature>
<feature type="compositionally biased region" description="Polar residues" evidence="8">
    <location>
        <begin position="685"/>
        <end position="711"/>
    </location>
</feature>
<dbReference type="CDD" id="cd09233">
    <property type="entry name" value="ACE1-Sec16-like"/>
    <property type="match status" value="1"/>
</dbReference>
<feature type="compositionally biased region" description="Low complexity" evidence="8">
    <location>
        <begin position="1044"/>
        <end position="1053"/>
    </location>
</feature>
<dbReference type="Pfam" id="PF12931">
    <property type="entry name" value="TPR_Sec16"/>
    <property type="match status" value="1"/>
</dbReference>
<proteinExistence type="inferred from homology"/>
<keyword evidence="7" id="KW-0072">Autophagy</keyword>
<gene>
    <name evidence="11" type="primary">SEC16</name>
    <name evidence="11" type="ORF">Q9L58_007655</name>
</gene>
<feature type="compositionally biased region" description="Polar residues" evidence="8">
    <location>
        <begin position="822"/>
        <end position="851"/>
    </location>
</feature>
<feature type="region of interest" description="Disordered" evidence="8">
    <location>
        <begin position="116"/>
        <end position="152"/>
    </location>
</feature>
<feature type="compositionally biased region" description="Polar residues" evidence="8">
    <location>
        <begin position="1810"/>
        <end position="1822"/>
    </location>
</feature>
<comment type="similarity">
    <text evidence="2 7">Belongs to the SEC16 family.</text>
</comment>
<evidence type="ECO:0000313" key="12">
    <source>
        <dbReference type="Proteomes" id="UP001447188"/>
    </source>
</evidence>
<feature type="region of interest" description="Disordered" evidence="8">
    <location>
        <begin position="812"/>
        <end position="1134"/>
    </location>
</feature>
<comment type="function">
    <text evidence="6 7">Involved in the initiation of assembly of the COPII coat required for the formation of transport vesicles from the endoplasmic reticulum (ER) and the selection of cargo molecules. Also involved in autophagy.</text>
</comment>
<evidence type="ECO:0000313" key="11">
    <source>
        <dbReference type="EMBL" id="KAL0633442.1"/>
    </source>
</evidence>
<feature type="compositionally biased region" description="Low complexity" evidence="8">
    <location>
        <begin position="2111"/>
        <end position="2130"/>
    </location>
</feature>
<keyword evidence="7" id="KW-0653">Protein transport</keyword>
<dbReference type="EMBL" id="JBBBZM010000125">
    <property type="protein sequence ID" value="KAL0633442.1"/>
    <property type="molecule type" value="Genomic_DNA"/>
</dbReference>
<feature type="compositionally biased region" description="Polar residues" evidence="8">
    <location>
        <begin position="1158"/>
        <end position="1174"/>
    </location>
</feature>
<feature type="domain" description="Sec16 Sec23-binding" evidence="9">
    <location>
        <begin position="1414"/>
        <end position="1725"/>
    </location>
</feature>
<evidence type="ECO:0000256" key="1">
    <source>
        <dbReference type="ARBA" id="ARBA00004397"/>
    </source>
</evidence>
<feature type="compositionally biased region" description="Low complexity" evidence="8">
    <location>
        <begin position="714"/>
        <end position="735"/>
    </location>
</feature>
<evidence type="ECO:0000256" key="8">
    <source>
        <dbReference type="SAM" id="MobiDB-lite"/>
    </source>
</evidence>
<dbReference type="InterPro" id="IPR024298">
    <property type="entry name" value="Sec16_Sec23-bd"/>
</dbReference>
<feature type="compositionally biased region" description="Low complexity" evidence="8">
    <location>
        <begin position="1846"/>
        <end position="1868"/>
    </location>
</feature>
<feature type="region of interest" description="Disordered" evidence="8">
    <location>
        <begin position="611"/>
        <end position="640"/>
    </location>
</feature>
<keyword evidence="3 7" id="KW-0813">Transport</keyword>
<dbReference type="Pfam" id="PF12932">
    <property type="entry name" value="Sec16"/>
    <property type="match status" value="1"/>
</dbReference>
<feature type="region of interest" description="Disordered" evidence="8">
    <location>
        <begin position="1726"/>
        <end position="1761"/>
    </location>
</feature>
<feature type="region of interest" description="Disordered" evidence="8">
    <location>
        <begin position="399"/>
        <end position="429"/>
    </location>
</feature>
<feature type="compositionally biased region" description="Low complexity" evidence="8">
    <location>
        <begin position="1913"/>
        <end position="1933"/>
    </location>
</feature>
<feature type="compositionally biased region" description="Polar residues" evidence="8">
    <location>
        <begin position="2056"/>
        <end position="2066"/>
    </location>
</feature>
<feature type="region of interest" description="Disordered" evidence="8">
    <location>
        <begin position="188"/>
        <end position="208"/>
    </location>
</feature>
<comment type="subcellular location">
    <subcellularLocation>
        <location evidence="1">Endoplasmic reticulum membrane</location>
        <topology evidence="1">Peripheral membrane protein</topology>
        <orientation evidence="1">Cytoplasmic side</orientation>
    </subcellularLocation>
</comment>
<feature type="compositionally biased region" description="Basic and acidic residues" evidence="8">
    <location>
        <begin position="130"/>
        <end position="147"/>
    </location>
</feature>
<sequence>MSDSAEPHPPPPPSPPPQSQQSTHSESTHTAGLATPPPSFGDNLCIPVDGGSSTSILPRNSSAISLGPESCHIEDIDAAGCGHEHQKHSILHSATPTPDISRNPSRVDVTHGSAVVGGLHEDNLPEEDEERRNLDGDGDISREKEAGYDDGVLEMKAPNINGHSEIDGPSTTASHPPQPEIAELEAHQPSAEVQHVPSTPETSPEETHDTFVPEIPLEVAQDVSSAPEVLSEEPQDITTLVESSLEEVQQIPSVETSLDNPQYIPSAPETLPEEYQNIITSAETLLEEAQHVSSAPETSPEEAHHMSPTEVSPEEVRHITESPPVEPATILATPLAPSNPVDDQPAVGPDPGPAPLVSELPTMESDLDPAPPVSEHLNTTENIDWQFDDMSALRDHITGPTPPFEQPEREVPERSSTFPPVPPHDESTTTAHYDNEKALFNMMASEGANGDGIFNSPSAEQGGFPGALDDVADGDSFNNALPSEIIGDNVAAMMTQVFDAGGVDGLALGLEEDEAAQPKEEAPLVDHTHSPEVTKISDLFGDIGAETSGDFFAGLGVNSAKDEEFIPELEGSAIPVEDTTHPSHSTIGIATIDSQVLSSPNLTTERKNSLFDTLPSADGDDFFSQIGQQPQTQEPETTDDLTARWKAALAGDVLDDEDGFLPSDDEGFLPDSDDEGAPNAMTGADSPSQVFSSSPAGNFGTAQTPSPSAPQQLPGRYAPQQAQQPYGGAPWQQPPLQQMPSNPYAPHQPTAFSPKATPPYFGQAPATGQYAAFTAQPPKLPAKKAQSFVDKKEGYQSPYDLPMDVIPSVTRKRHSNLGPQGMVTSAFTGPTPPVRSSSMGAAFSPTTSTPGAQKPKPQPQKFFEELPIAPPKPRTVSAMGIGGRYSPSPANQMPPRSAGGYAPQLTGSSRVGGTQEFYPQSPQKSFAQPVMGSQQQSVAGGRYSSPAPRQGSGTYAPPPVPTPVSAGQGYQPPPPGSIPNANSLYASAASGPPATPPKYAPRPAGPPQMGARPMGTPPKAAGGQLSAQGIASPTQQFAQLHGFPSPSGSGQSQEDAYPIAQRRFSGDHHSMHSSRPGTARSISISAAMDVPREEEELAVEDSPVLQSNGYSTSAPAPPPQNRYAPSRGSGTPVPGQISRANTFTPPPGLLHSAAFTNSPETTFQPPQRAQTQSPGMAFGRNNKAGQRQRDPYERPSSAFAHTGTYSHSSLDLHQRAHSLQLNFMTPTDETGRDVLKRWQGAPLFTWGFGGNIAVMFPRRAQRYTSDMQQPMIKCSPGEVKIKNIKEILPLEEIEGKFPGPVWSGGRNKGKKKDVLAWMGTKIEALERESEGQGKRVVEKVLLWKVIRVLLESDGVLEGNPEVDRAVRSVLTPEIVAGPDGDINGGGSFTMVGDISANMQGPSADRVDPEAVRTIKTNLLKGDRTAAVWHAADKRLWSHALLIAGTVGKDLWKQVVQEFVKHEVKTLGEGVESLAVLYEIFAGNWAESVDELVSASTRVGIPMIGGAPNGCENVEEKLDRWRETLGLVLNNRSPGDAEAILALGKLLVGYGRVEAGHICFVFARQGSMGGIGAVLGGHEDPAAHFSLLGAEGGINFKPRDTDAVMLSEIYELALSLTPTAHPAFPHLLPYKLHRAMVRAENGHKAEAQKYVDAIISAIKGSSKPSVHINSTFMAAVEELNTRLSFAPKDAASGAPATGAGKWIPKLNSETVTSSIWETFNTFVSGEKDEAGAPADQSGIDSSISGPFARMSSESPTMSRAQSAVDLHSANMYSPYNGAPNYGASSQGNLNMRQYQPPVAAGKYSLQTRNSFDSQHSQYSPTANHQRKSSADSYRPSYIGGGYEPSGNPYEPNANPYEPTSQHQQQTDPYDTPPQPSSNLTAGFGANTNMYDSFDEPPSSAPTTAYETPADTPADSPSFGGYDPPSSSGGYEPPSNEFTPYEPKEDNDDDETDEKAKPKPKKKGFMDDDDDNDEFLKKAEKNRLEEEEKKKKAAAADPNSKKGWFGWFKKDTTPATPVAKLGEESSFVYDPDLKRWVNKKGGESSPVTAKPPPPPMGRSSTPTVTSGGMPSRPASVAPPPSPMNQAHTPAGTSTGMPSRPSSVAPPPPPPPSVKRSSTPSGTSTGMPSRPSSVAPPSYLEPPRAPTPAMTPMTPTTPITPGTPGTLSAPPPPPSERSPSPAAIPTGGSGPPLPLALKSLGSGPPSRPPTAMGKGGDPMDDLLGPPGANVSRKSTPGVGRKARGKNRYVEVIPGLQ</sequence>
<feature type="compositionally biased region" description="Polar residues" evidence="8">
    <location>
        <begin position="1750"/>
        <end position="1760"/>
    </location>
</feature>
<feature type="region of interest" description="Disordered" evidence="8">
    <location>
        <begin position="1"/>
        <end position="51"/>
    </location>
</feature>
<feature type="compositionally biased region" description="Polar residues" evidence="8">
    <location>
        <begin position="1073"/>
        <end position="1084"/>
    </location>
</feature>
<dbReference type="PANTHER" id="PTHR13402">
    <property type="entry name" value="RGPR-RELATED"/>
    <property type="match status" value="1"/>
</dbReference>
<feature type="compositionally biased region" description="Basic and acidic residues" evidence="8">
    <location>
        <begin position="1972"/>
        <end position="1988"/>
    </location>
</feature>
<protein>
    <recommendedName>
        <fullName evidence="7">Protein transport protein sec16</fullName>
    </recommendedName>
</protein>
<feature type="compositionally biased region" description="Polar residues" evidence="8">
    <location>
        <begin position="2081"/>
        <end position="2094"/>
    </location>
</feature>
<reference evidence="11 12" key="1">
    <citation type="submission" date="2024-02" db="EMBL/GenBank/DDBJ databases">
        <title>Discinaceae phylogenomics.</title>
        <authorList>
            <person name="Dirks A.C."/>
            <person name="James T.Y."/>
        </authorList>
    </citation>
    <scope>NUCLEOTIDE SEQUENCE [LARGE SCALE GENOMIC DNA]</scope>
    <source>
        <strain evidence="11 12">ACD0624</strain>
    </source>
</reference>
<feature type="compositionally biased region" description="Polar residues" evidence="8">
    <location>
        <begin position="1875"/>
        <end position="1889"/>
    </location>
</feature>
<feature type="compositionally biased region" description="Polar residues" evidence="8">
    <location>
        <begin position="905"/>
        <end position="938"/>
    </location>
</feature>
<feature type="region of interest" description="Disordered" evidence="8">
    <location>
        <begin position="1158"/>
        <end position="1203"/>
    </location>
</feature>
<feature type="domain" description="Sec16 central conserved" evidence="10">
    <location>
        <begin position="1241"/>
        <end position="1354"/>
    </location>
</feature>